<dbReference type="EC" id="3.1.4.-" evidence="2"/>
<dbReference type="NCBIfam" id="TIGR00040">
    <property type="entry name" value="yfcE"/>
    <property type="match status" value="1"/>
</dbReference>
<comment type="cofactor">
    <cofactor evidence="2">
        <name>a divalent metal cation</name>
        <dbReference type="ChEBI" id="CHEBI:60240"/>
    </cofactor>
</comment>
<gene>
    <name evidence="4" type="ORF">COX21_00400</name>
</gene>
<dbReference type="SUPFAM" id="SSF56300">
    <property type="entry name" value="Metallo-dependent phosphatases"/>
    <property type="match status" value="1"/>
</dbReference>
<dbReference type="InterPro" id="IPR053193">
    <property type="entry name" value="MetalloPDE_YfcE-like"/>
</dbReference>
<feature type="domain" description="Calcineurin-like phosphoesterase" evidence="3">
    <location>
        <begin position="16"/>
        <end position="168"/>
    </location>
</feature>
<dbReference type="PANTHER" id="PTHR43165">
    <property type="entry name" value="METALLOPHOSPHOESTERASE"/>
    <property type="match status" value="1"/>
</dbReference>
<sequence>MRLFAYLGGFLYNYNMKIAIISDIHDNLANLKIFLRWAKKANMEKIICCGDVTNSETIDFLAKSFGGEIILVQGNMEVYDDSILSNYLSVNYLGRYGALEVDGIIVGVCHEPEYIPKVMERNKAVKIIFYGHTHKPWIENKNKINLVNPGTLGGVFQKASFAFWDTKTGQLELKLLELIK</sequence>
<reference evidence="4 5" key="1">
    <citation type="submission" date="2017-09" db="EMBL/GenBank/DDBJ databases">
        <title>Depth-based differentiation of microbial function through sediment-hosted aquifers and enrichment of novel symbionts in the deep terrestrial subsurface.</title>
        <authorList>
            <person name="Probst A.J."/>
            <person name="Ladd B."/>
            <person name="Jarett J.K."/>
            <person name="Geller-Mcgrath D.E."/>
            <person name="Sieber C.M."/>
            <person name="Emerson J.B."/>
            <person name="Anantharaman K."/>
            <person name="Thomas B.C."/>
            <person name="Malmstrom R."/>
            <person name="Stieglmeier M."/>
            <person name="Klingl A."/>
            <person name="Woyke T."/>
            <person name="Ryan C.M."/>
            <person name="Banfield J.F."/>
        </authorList>
    </citation>
    <scope>NUCLEOTIDE SEQUENCE [LARGE SCALE GENOMIC DNA]</scope>
    <source>
        <strain evidence="4">CG23_combo_of_CG06-09_8_20_14_all_41_10</strain>
    </source>
</reference>
<keyword evidence="2" id="KW-0479">Metal-binding</keyword>
<dbReference type="Pfam" id="PF12850">
    <property type="entry name" value="Metallophos_2"/>
    <property type="match status" value="1"/>
</dbReference>
<accession>A0A2G9ZNZ1</accession>
<evidence type="ECO:0000259" key="3">
    <source>
        <dbReference type="Pfam" id="PF12850"/>
    </source>
</evidence>
<evidence type="ECO:0000313" key="5">
    <source>
        <dbReference type="Proteomes" id="UP000231408"/>
    </source>
</evidence>
<dbReference type="PANTHER" id="PTHR43165:SF1">
    <property type="entry name" value="PHOSPHODIESTERASE MJ0936"/>
    <property type="match status" value="1"/>
</dbReference>
<protein>
    <recommendedName>
        <fullName evidence="2">Phosphoesterase</fullName>
        <ecNumber evidence="2">3.1.4.-</ecNumber>
    </recommendedName>
</protein>
<dbReference type="InterPro" id="IPR000979">
    <property type="entry name" value="Phosphodiesterase_MJ0936/Vps29"/>
</dbReference>
<evidence type="ECO:0000256" key="1">
    <source>
        <dbReference type="ARBA" id="ARBA00008950"/>
    </source>
</evidence>
<dbReference type="EMBL" id="PCSE01000011">
    <property type="protein sequence ID" value="PIP34899.1"/>
    <property type="molecule type" value="Genomic_DNA"/>
</dbReference>
<evidence type="ECO:0000313" key="4">
    <source>
        <dbReference type="EMBL" id="PIP34899.1"/>
    </source>
</evidence>
<dbReference type="GO" id="GO:0016787">
    <property type="term" value="F:hydrolase activity"/>
    <property type="evidence" value="ECO:0007669"/>
    <property type="project" value="UniProtKB-UniRule"/>
</dbReference>
<organism evidence="4 5">
    <name type="scientific">Candidatus Falkowbacteria bacterium CG23_combo_of_CG06-09_8_20_14_all_41_10</name>
    <dbReference type="NCBI Taxonomy" id="1974571"/>
    <lineage>
        <taxon>Bacteria</taxon>
        <taxon>Candidatus Falkowiibacteriota</taxon>
    </lineage>
</organism>
<dbReference type="Proteomes" id="UP000231408">
    <property type="component" value="Unassembled WGS sequence"/>
</dbReference>
<dbReference type="InterPro" id="IPR029052">
    <property type="entry name" value="Metallo-depent_PP-like"/>
</dbReference>
<dbReference type="InterPro" id="IPR024654">
    <property type="entry name" value="Calcineurin-like_PHP_lpxH"/>
</dbReference>
<dbReference type="GO" id="GO:0046872">
    <property type="term" value="F:metal ion binding"/>
    <property type="evidence" value="ECO:0007669"/>
    <property type="project" value="UniProtKB-KW"/>
</dbReference>
<name>A0A2G9ZNZ1_9BACT</name>
<comment type="similarity">
    <text evidence="1 2">Belongs to the metallophosphoesterase superfamily. YfcE family.</text>
</comment>
<dbReference type="Gene3D" id="3.60.21.10">
    <property type="match status" value="1"/>
</dbReference>
<proteinExistence type="inferred from homology"/>
<evidence type="ECO:0000256" key="2">
    <source>
        <dbReference type="RuleBase" id="RU362039"/>
    </source>
</evidence>
<comment type="caution">
    <text evidence="4">The sequence shown here is derived from an EMBL/GenBank/DDBJ whole genome shotgun (WGS) entry which is preliminary data.</text>
</comment>
<dbReference type="AlphaFoldDB" id="A0A2G9ZNZ1"/>